<dbReference type="RefSeq" id="WP_178011523.1">
    <property type="nucleotide sequence ID" value="NZ_CP058316.1"/>
</dbReference>
<dbReference type="InterPro" id="IPR007362">
    <property type="entry name" value="DUF429"/>
</dbReference>
<evidence type="ECO:0000313" key="1">
    <source>
        <dbReference type="EMBL" id="QLD11526.1"/>
    </source>
</evidence>
<organism evidence="1 2">
    <name type="scientific">Microbacterium oleivorans</name>
    <dbReference type="NCBI Taxonomy" id="273677"/>
    <lineage>
        <taxon>Bacteria</taxon>
        <taxon>Bacillati</taxon>
        <taxon>Actinomycetota</taxon>
        <taxon>Actinomycetes</taxon>
        <taxon>Micrococcales</taxon>
        <taxon>Microbacteriaceae</taxon>
        <taxon>Microbacterium</taxon>
    </lineage>
</organism>
<protein>
    <submittedName>
        <fullName evidence="1">DUF429 domain-containing protein</fullName>
    </submittedName>
</protein>
<dbReference type="Pfam" id="PF04250">
    <property type="entry name" value="DUF429"/>
    <property type="match status" value="1"/>
</dbReference>
<dbReference type="AlphaFoldDB" id="A0A7D5EWF9"/>
<evidence type="ECO:0000313" key="2">
    <source>
        <dbReference type="Proteomes" id="UP000509638"/>
    </source>
</evidence>
<dbReference type="EMBL" id="CP058316">
    <property type="protein sequence ID" value="QLD11526.1"/>
    <property type="molecule type" value="Genomic_DNA"/>
</dbReference>
<gene>
    <name evidence="1" type="ORF">HW566_06905</name>
</gene>
<accession>A0A7D5EWF9</accession>
<proteinExistence type="predicted"/>
<dbReference type="Proteomes" id="UP000509638">
    <property type="component" value="Chromosome"/>
</dbReference>
<reference evidence="1 2" key="1">
    <citation type="submission" date="2020-06" db="EMBL/GenBank/DDBJ databases">
        <authorList>
            <person name="Jo H."/>
        </authorList>
    </citation>
    <scope>NUCLEOTIDE SEQUENCE [LARGE SCALE GENOMIC DNA]</scope>
    <source>
        <strain evidence="1 2">I46</strain>
    </source>
</reference>
<sequence length="252" mass="26499">MRTVGVDLAAADAGTAVAVVEWAASSARLVSLRLGASDTDIVDAARTATKIGIDCALGWPDEFVDFVSRHADPSGAPEVDGGASWRRRLAYRETDRVVRAITGRWPLSVSTDRLGVTALRCAGLVARLRADGRDVDRAGSGDLAEVYPGASLRVWGFDTRGYRVDPAVRRVLLDAMLGAAPWLDPGEHAATMVRSGDAFDAVVAALATRASARGAVIQPEPDQLAAARREGWIALPTGPLDDLVAHGQPPTA</sequence>
<name>A0A7D5EWF9_9MICO</name>